<dbReference type="Proteomes" id="UP000236291">
    <property type="component" value="Unassembled WGS sequence"/>
</dbReference>
<accession>A0A2K3JZD6</accession>
<organism evidence="1 2">
    <name type="scientific">Trifolium pratense</name>
    <name type="common">Red clover</name>
    <dbReference type="NCBI Taxonomy" id="57577"/>
    <lineage>
        <taxon>Eukaryota</taxon>
        <taxon>Viridiplantae</taxon>
        <taxon>Streptophyta</taxon>
        <taxon>Embryophyta</taxon>
        <taxon>Tracheophyta</taxon>
        <taxon>Spermatophyta</taxon>
        <taxon>Magnoliopsida</taxon>
        <taxon>eudicotyledons</taxon>
        <taxon>Gunneridae</taxon>
        <taxon>Pentapetalae</taxon>
        <taxon>rosids</taxon>
        <taxon>fabids</taxon>
        <taxon>Fabales</taxon>
        <taxon>Fabaceae</taxon>
        <taxon>Papilionoideae</taxon>
        <taxon>50 kb inversion clade</taxon>
        <taxon>NPAAA clade</taxon>
        <taxon>Hologalegina</taxon>
        <taxon>IRL clade</taxon>
        <taxon>Trifolieae</taxon>
        <taxon>Trifolium</taxon>
    </lineage>
</organism>
<evidence type="ECO:0000313" key="2">
    <source>
        <dbReference type="Proteomes" id="UP000236291"/>
    </source>
</evidence>
<proteinExistence type="predicted"/>
<sequence>MELDSQFRIQKVKPAQQNRTGIYNKRSCARRRPLRPGAKRQLQLRCGAGLLRCGAASRSRNHLPGVHHAPCAALLRRGAAHRVGIFLNNALLRHAQLPCALAQVLVKLTIKKGQQCAMRSLVAPWRSLQL</sequence>
<reference evidence="1 2" key="1">
    <citation type="journal article" date="2014" name="Am. J. Bot.">
        <title>Genome assembly and annotation for red clover (Trifolium pratense; Fabaceae).</title>
        <authorList>
            <person name="Istvanek J."/>
            <person name="Jaros M."/>
            <person name="Krenek A."/>
            <person name="Repkova J."/>
        </authorList>
    </citation>
    <scope>NUCLEOTIDE SEQUENCE [LARGE SCALE GENOMIC DNA]</scope>
    <source>
        <strain evidence="2">cv. Tatra</strain>
        <tissue evidence="1">Young leaves</tissue>
    </source>
</reference>
<evidence type="ECO:0000313" key="1">
    <source>
        <dbReference type="EMBL" id="PNX59382.1"/>
    </source>
</evidence>
<dbReference type="AlphaFoldDB" id="A0A2K3JZD6"/>
<comment type="caution">
    <text evidence="1">The sequence shown here is derived from an EMBL/GenBank/DDBJ whole genome shotgun (WGS) entry which is preliminary data.</text>
</comment>
<gene>
    <name evidence="1" type="ORF">L195_g059662</name>
</gene>
<dbReference type="EMBL" id="ASHM01131816">
    <property type="protein sequence ID" value="PNX59382.1"/>
    <property type="molecule type" value="Genomic_DNA"/>
</dbReference>
<name>A0A2K3JZD6_TRIPR</name>
<reference evidence="1 2" key="2">
    <citation type="journal article" date="2017" name="Front. Plant Sci.">
        <title>Gene Classification and Mining of Molecular Markers Useful in Red Clover (Trifolium pratense) Breeding.</title>
        <authorList>
            <person name="Istvanek J."/>
            <person name="Dluhosova J."/>
            <person name="Dluhos P."/>
            <person name="Patkova L."/>
            <person name="Nedelnik J."/>
            <person name="Repkova J."/>
        </authorList>
    </citation>
    <scope>NUCLEOTIDE SEQUENCE [LARGE SCALE GENOMIC DNA]</scope>
    <source>
        <strain evidence="2">cv. Tatra</strain>
        <tissue evidence="1">Young leaves</tissue>
    </source>
</reference>
<protein>
    <submittedName>
        <fullName evidence="1">Uncharacterized protein</fullName>
    </submittedName>
</protein>